<evidence type="ECO:0000256" key="1">
    <source>
        <dbReference type="ARBA" id="ARBA00001947"/>
    </source>
</evidence>
<proteinExistence type="inferred from homology"/>
<dbReference type="GO" id="GO:0080132">
    <property type="term" value="F:fatty acid 2-hydroxylase activity"/>
    <property type="evidence" value="ECO:0007669"/>
    <property type="project" value="InterPro"/>
</dbReference>
<keyword evidence="11" id="KW-0560">Oxidoreductase</keyword>
<feature type="domain" description="Fatty acid hydroxylase" evidence="16">
    <location>
        <begin position="88"/>
        <end position="226"/>
    </location>
</feature>
<evidence type="ECO:0000256" key="6">
    <source>
        <dbReference type="ARBA" id="ARBA00022723"/>
    </source>
</evidence>
<dbReference type="PANTHER" id="PTHR12863">
    <property type="entry name" value="FATTY ACID HYDROXYLASE"/>
    <property type="match status" value="1"/>
</dbReference>
<reference evidence="17" key="1">
    <citation type="submission" date="2019-09" db="EMBL/GenBank/DDBJ databases">
        <title>Draft genome information of white flower Hibiscus syriacus.</title>
        <authorList>
            <person name="Kim Y.-M."/>
        </authorList>
    </citation>
    <scope>NUCLEOTIDE SEQUENCE [LARGE SCALE GENOMIC DNA]</scope>
    <source>
        <strain evidence="17">YM2019G1</strain>
    </source>
</reference>
<comment type="caution">
    <text evidence="17">The sequence shown here is derived from an EMBL/GenBank/DDBJ whole genome shotgun (WGS) entry which is preliminary data.</text>
</comment>
<evidence type="ECO:0000259" key="16">
    <source>
        <dbReference type="Pfam" id="PF04116"/>
    </source>
</evidence>
<evidence type="ECO:0000313" key="17">
    <source>
        <dbReference type="EMBL" id="KAE8689522.1"/>
    </source>
</evidence>
<evidence type="ECO:0000256" key="9">
    <source>
        <dbReference type="ARBA" id="ARBA00022833"/>
    </source>
</evidence>
<dbReference type="GO" id="GO:0005789">
    <property type="term" value="C:endoplasmic reticulum membrane"/>
    <property type="evidence" value="ECO:0007669"/>
    <property type="project" value="UniProtKB-SubCell"/>
</dbReference>
<comment type="subcellular location">
    <subcellularLocation>
        <location evidence="2">Endoplasmic reticulum membrane</location>
        <topology evidence="2">Multi-pass membrane protein</topology>
    </subcellularLocation>
</comment>
<dbReference type="AlphaFoldDB" id="A0A6A2ZEL1"/>
<dbReference type="GO" id="GO:0006633">
    <property type="term" value="P:fatty acid biosynthetic process"/>
    <property type="evidence" value="ECO:0007669"/>
    <property type="project" value="UniProtKB-KW"/>
</dbReference>
<evidence type="ECO:0000256" key="8">
    <source>
        <dbReference type="ARBA" id="ARBA00022832"/>
    </source>
</evidence>
<comment type="similarity">
    <text evidence="3">Belongs to the sterol desaturase family.</text>
</comment>
<sequence>MAGKEFTVDLNKPLVFQVGHLGETYQDWVHTPILTEGSPRFFESNFNEMMTRSVWWLVPVIWLPVAFYFIKMSHSMGLTLPLEVIMSIVGAFVWTFHEYCLHRFLFHLDTKSYWGNTFHYLIHGCHHKHPNDGLRLVRPPAVAAIIALMIWNLYGILFTHSIRSVMFGGGLIGYVIYDITHYYVHYGQPTKQSMKSIKKYHLNHHFRIQKKGFGIPTTLWDRAFGTLPKTKAAENSG</sequence>
<evidence type="ECO:0000256" key="11">
    <source>
        <dbReference type="ARBA" id="ARBA00023002"/>
    </source>
</evidence>
<evidence type="ECO:0000256" key="10">
    <source>
        <dbReference type="ARBA" id="ARBA00022989"/>
    </source>
</evidence>
<gene>
    <name evidence="17" type="ORF">F3Y22_tig00110933pilonHSYRG00018</name>
</gene>
<feature type="transmembrane region" description="Helical" evidence="15">
    <location>
        <begin position="77"/>
        <end position="96"/>
    </location>
</feature>
<evidence type="ECO:0000256" key="14">
    <source>
        <dbReference type="ARBA" id="ARBA00023160"/>
    </source>
</evidence>
<accession>A0A6A2ZEL1</accession>
<dbReference type="InterPro" id="IPR006694">
    <property type="entry name" value="Fatty_acid_hydroxylase"/>
</dbReference>
<organism evidence="17 18">
    <name type="scientific">Hibiscus syriacus</name>
    <name type="common">Rose of Sharon</name>
    <dbReference type="NCBI Taxonomy" id="106335"/>
    <lineage>
        <taxon>Eukaryota</taxon>
        <taxon>Viridiplantae</taxon>
        <taxon>Streptophyta</taxon>
        <taxon>Embryophyta</taxon>
        <taxon>Tracheophyta</taxon>
        <taxon>Spermatophyta</taxon>
        <taxon>Magnoliopsida</taxon>
        <taxon>eudicotyledons</taxon>
        <taxon>Gunneridae</taxon>
        <taxon>Pentapetalae</taxon>
        <taxon>rosids</taxon>
        <taxon>malvids</taxon>
        <taxon>Malvales</taxon>
        <taxon>Malvaceae</taxon>
        <taxon>Malvoideae</taxon>
        <taxon>Hibiscus</taxon>
    </lineage>
</organism>
<keyword evidence="14" id="KW-0275">Fatty acid biosynthesis</keyword>
<keyword evidence="18" id="KW-1185">Reference proteome</keyword>
<keyword evidence="8" id="KW-0276">Fatty acid metabolism</keyword>
<evidence type="ECO:0000256" key="15">
    <source>
        <dbReference type="SAM" id="Phobius"/>
    </source>
</evidence>
<evidence type="ECO:0000256" key="3">
    <source>
        <dbReference type="ARBA" id="ARBA00009324"/>
    </source>
</evidence>
<name>A0A6A2ZEL1_HIBSY</name>
<feature type="transmembrane region" description="Helical" evidence="15">
    <location>
        <begin position="141"/>
        <end position="158"/>
    </location>
</feature>
<evidence type="ECO:0000256" key="13">
    <source>
        <dbReference type="ARBA" id="ARBA00023136"/>
    </source>
</evidence>
<keyword evidence="10 15" id="KW-1133">Transmembrane helix</keyword>
<evidence type="ECO:0000256" key="5">
    <source>
        <dbReference type="ARBA" id="ARBA00022692"/>
    </source>
</evidence>
<keyword evidence="5 15" id="KW-0812">Transmembrane</keyword>
<evidence type="ECO:0000256" key="2">
    <source>
        <dbReference type="ARBA" id="ARBA00004477"/>
    </source>
</evidence>
<keyword evidence="4" id="KW-0444">Lipid biosynthesis</keyword>
<dbReference type="Proteomes" id="UP000436088">
    <property type="component" value="Unassembled WGS sequence"/>
</dbReference>
<evidence type="ECO:0000313" key="18">
    <source>
        <dbReference type="Proteomes" id="UP000436088"/>
    </source>
</evidence>
<evidence type="ECO:0000256" key="7">
    <source>
        <dbReference type="ARBA" id="ARBA00022824"/>
    </source>
</evidence>
<keyword evidence="6" id="KW-0479">Metal-binding</keyword>
<dbReference type="Pfam" id="PF04116">
    <property type="entry name" value="FA_hydroxylase"/>
    <property type="match status" value="1"/>
</dbReference>
<keyword evidence="12" id="KW-0443">Lipid metabolism</keyword>
<protein>
    <submittedName>
        <fullName evidence="17">Fatty acid 2-hydroxylase 2</fullName>
    </submittedName>
</protein>
<evidence type="ECO:0000256" key="12">
    <source>
        <dbReference type="ARBA" id="ARBA00023098"/>
    </source>
</evidence>
<feature type="transmembrane region" description="Helical" evidence="15">
    <location>
        <begin position="53"/>
        <end position="70"/>
    </location>
</feature>
<feature type="transmembrane region" description="Helical" evidence="15">
    <location>
        <begin position="165"/>
        <end position="184"/>
    </location>
</feature>
<keyword evidence="13 15" id="KW-0472">Membrane</keyword>
<comment type="cofactor">
    <cofactor evidence="1">
        <name>Zn(2+)</name>
        <dbReference type="ChEBI" id="CHEBI:29105"/>
    </cofactor>
</comment>
<keyword evidence="9" id="KW-0862">Zinc</keyword>
<evidence type="ECO:0000256" key="4">
    <source>
        <dbReference type="ARBA" id="ARBA00022516"/>
    </source>
</evidence>
<keyword evidence="7" id="KW-0256">Endoplasmic reticulum</keyword>
<dbReference type="GO" id="GO:0005506">
    <property type="term" value="F:iron ion binding"/>
    <property type="evidence" value="ECO:0007669"/>
    <property type="project" value="InterPro"/>
</dbReference>
<dbReference type="EMBL" id="VEPZ02001168">
    <property type="protein sequence ID" value="KAE8689522.1"/>
    <property type="molecule type" value="Genomic_DNA"/>
</dbReference>
<dbReference type="InterPro" id="IPR014430">
    <property type="entry name" value="Scs7"/>
</dbReference>
<dbReference type="PANTHER" id="PTHR12863:SF1">
    <property type="entry name" value="FATTY ACID 2-HYDROXYLASE"/>
    <property type="match status" value="1"/>
</dbReference>